<proteinExistence type="predicted"/>
<reference evidence="3 4" key="1">
    <citation type="submission" date="2023-11" db="EMBL/GenBank/DDBJ databases">
        <title>Dfirmibasis_genome.</title>
        <authorList>
            <person name="Edelbroek B."/>
            <person name="Kjellin J."/>
            <person name="Jerlstrom-Hultqvist J."/>
            <person name="Soderbom F."/>
        </authorList>
    </citation>
    <scope>NUCLEOTIDE SEQUENCE [LARGE SCALE GENOMIC DNA]</scope>
    <source>
        <strain evidence="3 4">TNS-C-14</strain>
    </source>
</reference>
<dbReference type="PANTHER" id="PTHR43377:SF2">
    <property type="entry name" value="BINDING ROSSMANN FOLD OXIDOREDUCTASE, PUTATIVE (AFU_ORTHOLOGUE AFUA_4G00560)-RELATED"/>
    <property type="match status" value="1"/>
</dbReference>
<accession>A0AAN7TZ24</accession>
<name>A0AAN7TZ24_9MYCE</name>
<gene>
    <name evidence="3" type="ORF">RB653_008006</name>
</gene>
<dbReference type="InterPro" id="IPR004104">
    <property type="entry name" value="Gfo/Idh/MocA-like_OxRdtase_C"/>
</dbReference>
<dbReference type="SUPFAM" id="SSF51735">
    <property type="entry name" value="NAD(P)-binding Rossmann-fold domains"/>
    <property type="match status" value="1"/>
</dbReference>
<evidence type="ECO:0000313" key="3">
    <source>
        <dbReference type="EMBL" id="KAK5578336.1"/>
    </source>
</evidence>
<organism evidence="3 4">
    <name type="scientific">Dictyostelium firmibasis</name>
    <dbReference type="NCBI Taxonomy" id="79012"/>
    <lineage>
        <taxon>Eukaryota</taxon>
        <taxon>Amoebozoa</taxon>
        <taxon>Evosea</taxon>
        <taxon>Eumycetozoa</taxon>
        <taxon>Dictyostelia</taxon>
        <taxon>Dictyosteliales</taxon>
        <taxon>Dictyosteliaceae</taxon>
        <taxon>Dictyostelium</taxon>
    </lineage>
</organism>
<dbReference type="Pfam" id="PF01408">
    <property type="entry name" value="GFO_IDH_MocA"/>
    <property type="match status" value="1"/>
</dbReference>
<dbReference type="Pfam" id="PF02894">
    <property type="entry name" value="GFO_IDH_MocA_C"/>
    <property type="match status" value="1"/>
</dbReference>
<protein>
    <recommendedName>
        <fullName evidence="5">Oxidoreductase</fullName>
    </recommendedName>
</protein>
<dbReference type="EMBL" id="JAVFKY010000003">
    <property type="protein sequence ID" value="KAK5578336.1"/>
    <property type="molecule type" value="Genomic_DNA"/>
</dbReference>
<comment type="caution">
    <text evidence="3">The sequence shown here is derived from an EMBL/GenBank/DDBJ whole genome shotgun (WGS) entry which is preliminary data.</text>
</comment>
<evidence type="ECO:0008006" key="5">
    <source>
        <dbReference type="Google" id="ProtNLM"/>
    </source>
</evidence>
<evidence type="ECO:0000259" key="1">
    <source>
        <dbReference type="Pfam" id="PF01408"/>
    </source>
</evidence>
<dbReference type="GO" id="GO:0000166">
    <property type="term" value="F:nucleotide binding"/>
    <property type="evidence" value="ECO:0007669"/>
    <property type="project" value="InterPro"/>
</dbReference>
<sequence length="430" mass="49158">MENDVENEEKKFDNDKIVKLIIIGCGQRGYVYSRYAIERPNRLKIVAVCDPIKFRREKLAEEFGISSDFIFENWGDIVSKEKFADAVLIATPDQLHCEPAIAFANKKYHLLVEKPLAITEEDCERITKACKNNNVMLSVCHVLRYAPVNIKIKQLIDSGLIGEILNIQHMEPVGYYHHAHSYVRGNWRKLSTSTFMLLAKSCHDLDLIHYFMGAKKCKKVSSFGSLTYFKKEKKPKEAGNAMKCVDCSISKQCPYSAQKIYLEHYPWKRDVLVPDREPTIENVKLAIQNGPYGRCVYESDNDVVDQQVVNLEFEGGALSSFSMVAFTESMCVRKIRIYGSMGQLECNNGYDIIYDDFRFGDKEIFKPPVIQNTKMSNHGASDYYLMRSFVYAVSQNDPSQILSGPDDTLASHKLVFKSEKSRLKNTVLSF</sequence>
<dbReference type="Gene3D" id="3.40.50.720">
    <property type="entry name" value="NAD(P)-binding Rossmann-like Domain"/>
    <property type="match status" value="1"/>
</dbReference>
<dbReference type="SUPFAM" id="SSF55347">
    <property type="entry name" value="Glyceraldehyde-3-phosphate dehydrogenase-like, C-terminal domain"/>
    <property type="match status" value="1"/>
</dbReference>
<dbReference type="Gene3D" id="3.30.360.10">
    <property type="entry name" value="Dihydrodipicolinate Reductase, domain 2"/>
    <property type="match status" value="1"/>
</dbReference>
<dbReference type="Proteomes" id="UP001344447">
    <property type="component" value="Unassembled WGS sequence"/>
</dbReference>
<evidence type="ECO:0000313" key="4">
    <source>
        <dbReference type="Proteomes" id="UP001344447"/>
    </source>
</evidence>
<feature type="domain" description="Gfo/Idh/MocA-like oxidoreductase C-terminal" evidence="2">
    <location>
        <begin position="153"/>
        <end position="345"/>
    </location>
</feature>
<dbReference type="InterPro" id="IPR000683">
    <property type="entry name" value="Gfo/Idh/MocA-like_OxRdtase_N"/>
</dbReference>
<dbReference type="AlphaFoldDB" id="A0AAN7TZ24"/>
<feature type="domain" description="Gfo/Idh/MocA-like oxidoreductase N-terminal" evidence="1">
    <location>
        <begin position="19"/>
        <end position="140"/>
    </location>
</feature>
<keyword evidence="4" id="KW-1185">Reference proteome</keyword>
<dbReference type="PANTHER" id="PTHR43377">
    <property type="entry name" value="BILIVERDIN REDUCTASE A"/>
    <property type="match status" value="1"/>
</dbReference>
<evidence type="ECO:0000259" key="2">
    <source>
        <dbReference type="Pfam" id="PF02894"/>
    </source>
</evidence>
<dbReference type="InterPro" id="IPR051450">
    <property type="entry name" value="Gfo/Idh/MocA_Oxidoreductases"/>
</dbReference>
<dbReference type="InterPro" id="IPR036291">
    <property type="entry name" value="NAD(P)-bd_dom_sf"/>
</dbReference>